<proteinExistence type="predicted"/>
<evidence type="ECO:0000313" key="2">
    <source>
        <dbReference type="EMBL" id="TLP90092.1"/>
    </source>
</evidence>
<comment type="caution">
    <text evidence="2">The sequence shown here is derived from an EMBL/GenBank/DDBJ whole genome shotgun (WGS) entry which is preliminary data.</text>
</comment>
<evidence type="ECO:0000256" key="1">
    <source>
        <dbReference type="SAM" id="Phobius"/>
    </source>
</evidence>
<name>A0A5R9B2D8_STAXY</name>
<reference evidence="2 3" key="1">
    <citation type="submission" date="2019-05" db="EMBL/GenBank/DDBJ databases">
        <title>The metagenome of a microbial culture collection derived from dairy environment covers the genomic content of the human microbiome.</title>
        <authorList>
            <person name="Roder T."/>
            <person name="Wuthrich D."/>
            <person name="Sattari Z."/>
            <person name="Von Ah U."/>
            <person name="Bar C."/>
            <person name="Ronchi F."/>
            <person name="Macpherson A.J."/>
            <person name="Ganal-Vonarburg S.C."/>
            <person name="Bruggmann R."/>
            <person name="Vergeres G."/>
        </authorList>
    </citation>
    <scope>NUCLEOTIDE SEQUENCE [LARGE SCALE GENOMIC DNA]</scope>
    <source>
        <strain evidence="2 3">FAM 20833</strain>
    </source>
</reference>
<keyword evidence="1" id="KW-0812">Transmembrane</keyword>
<feature type="transmembrane region" description="Helical" evidence="1">
    <location>
        <begin position="35"/>
        <end position="53"/>
    </location>
</feature>
<organism evidence="2 3">
    <name type="scientific">Staphylococcus xylosus</name>
    <dbReference type="NCBI Taxonomy" id="1288"/>
    <lineage>
        <taxon>Bacteria</taxon>
        <taxon>Bacillati</taxon>
        <taxon>Bacillota</taxon>
        <taxon>Bacilli</taxon>
        <taxon>Bacillales</taxon>
        <taxon>Staphylococcaceae</taxon>
        <taxon>Staphylococcus</taxon>
    </lineage>
</organism>
<dbReference type="RefSeq" id="WP_107545911.1">
    <property type="nucleotide sequence ID" value="NZ_JAJAGM010000001.1"/>
</dbReference>
<sequence>MQQKNKLGIGFLISSFINIVLALIVAFGISIFSQTILIVLALLTMINAAYLLYKAFYIFREERI</sequence>
<keyword evidence="1" id="KW-0472">Membrane</keyword>
<evidence type="ECO:0000313" key="3">
    <source>
        <dbReference type="Proteomes" id="UP000307747"/>
    </source>
</evidence>
<accession>A0A5R9B2D8</accession>
<gene>
    <name evidence="2" type="ORF">FEZ53_11655</name>
</gene>
<dbReference type="Proteomes" id="UP000307747">
    <property type="component" value="Unassembled WGS sequence"/>
</dbReference>
<keyword evidence="1" id="KW-1133">Transmembrane helix</keyword>
<feature type="transmembrane region" description="Helical" evidence="1">
    <location>
        <begin position="7"/>
        <end position="29"/>
    </location>
</feature>
<dbReference type="OrthoDB" id="2412856at2"/>
<dbReference type="EMBL" id="VBTJ01000002">
    <property type="protein sequence ID" value="TLP90092.1"/>
    <property type="molecule type" value="Genomic_DNA"/>
</dbReference>
<dbReference type="AlphaFoldDB" id="A0A5R9B2D8"/>
<protein>
    <submittedName>
        <fullName evidence="2">Uncharacterized protein</fullName>
    </submittedName>
</protein>